<protein>
    <submittedName>
        <fullName evidence="2">PsiF family protein</fullName>
    </submittedName>
</protein>
<feature type="signal peptide" evidence="1">
    <location>
        <begin position="1"/>
        <end position="19"/>
    </location>
</feature>
<proteinExistence type="predicted"/>
<dbReference type="InterPro" id="IPR011690">
    <property type="entry name" value="P_starv_induced_PsiF"/>
</dbReference>
<dbReference type="EMBL" id="JBIGIB010000004">
    <property type="protein sequence ID" value="MFG6468067.1"/>
    <property type="molecule type" value="Genomic_DNA"/>
</dbReference>
<name>A0ABW7H1G3_9BURK</name>
<keyword evidence="3" id="KW-1185">Reference proteome</keyword>
<evidence type="ECO:0000256" key="1">
    <source>
        <dbReference type="SAM" id="SignalP"/>
    </source>
</evidence>
<sequence>MKRLALLITCAALAVGAHATPQQDKMKACNAEAKDKKGDERKAFMKECLAAKPAGDAAAPGGAACEQSAKDKKLHGAAAKSHIKKCMADAASAPK</sequence>
<dbReference type="RefSeq" id="WP_394385992.1">
    <property type="nucleotide sequence ID" value="NZ_JBIGIB010000004.1"/>
</dbReference>
<dbReference type="Pfam" id="PF07769">
    <property type="entry name" value="PsiF_repeat"/>
    <property type="match status" value="1"/>
</dbReference>
<evidence type="ECO:0000313" key="2">
    <source>
        <dbReference type="EMBL" id="MFG6468067.1"/>
    </source>
</evidence>
<keyword evidence="1" id="KW-0732">Signal</keyword>
<gene>
    <name evidence="2" type="ORF">ACG01O_15680</name>
</gene>
<comment type="caution">
    <text evidence="2">The sequence shown here is derived from an EMBL/GenBank/DDBJ whole genome shotgun (WGS) entry which is preliminary data.</text>
</comment>
<evidence type="ECO:0000313" key="3">
    <source>
        <dbReference type="Proteomes" id="UP001606303"/>
    </source>
</evidence>
<organism evidence="2 3">
    <name type="scientific">Pelomonas baiyunensis</name>
    <dbReference type="NCBI Taxonomy" id="3299026"/>
    <lineage>
        <taxon>Bacteria</taxon>
        <taxon>Pseudomonadati</taxon>
        <taxon>Pseudomonadota</taxon>
        <taxon>Betaproteobacteria</taxon>
        <taxon>Burkholderiales</taxon>
        <taxon>Sphaerotilaceae</taxon>
        <taxon>Roseateles</taxon>
    </lineage>
</organism>
<accession>A0ABW7H1G3</accession>
<feature type="chain" id="PRO_5046598757" evidence="1">
    <location>
        <begin position="20"/>
        <end position="95"/>
    </location>
</feature>
<reference evidence="2 3" key="1">
    <citation type="submission" date="2024-08" db="EMBL/GenBank/DDBJ databases">
        <authorList>
            <person name="Lu H."/>
        </authorList>
    </citation>
    <scope>NUCLEOTIDE SEQUENCE [LARGE SCALE GENOMIC DNA]</scope>
    <source>
        <strain evidence="2 3">BYS87W</strain>
    </source>
</reference>
<dbReference type="Proteomes" id="UP001606303">
    <property type="component" value="Unassembled WGS sequence"/>
</dbReference>